<sequence length="75" mass="8140">MIVSAGHHGDGFTQVDLDLLAASDHQLHEIAERIALLTIRKDERARLLRVAQARPLVAVAPGYGSGDHDHHEEAA</sequence>
<evidence type="ECO:0000313" key="2">
    <source>
        <dbReference type="Proteomes" id="UP000187486"/>
    </source>
</evidence>
<accession>A0A1R0KU96</accession>
<name>A0A1R0KU96_9PSEU</name>
<reference evidence="1 2" key="1">
    <citation type="submission" date="2016-01" db="EMBL/GenBank/DDBJ databases">
        <title>Amycolatopsis coloradensis genome sequencing and assembly.</title>
        <authorList>
            <person name="Mayilraj S."/>
        </authorList>
    </citation>
    <scope>NUCLEOTIDE SEQUENCE [LARGE SCALE GENOMIC DNA]</scope>
    <source>
        <strain evidence="1 2">DSM 44225</strain>
    </source>
</reference>
<evidence type="ECO:0000313" key="1">
    <source>
        <dbReference type="EMBL" id="OLZ51684.1"/>
    </source>
</evidence>
<proteinExistence type="predicted"/>
<dbReference type="AlphaFoldDB" id="A0A1R0KU96"/>
<organism evidence="1 2">
    <name type="scientific">Amycolatopsis coloradensis</name>
    <dbReference type="NCBI Taxonomy" id="76021"/>
    <lineage>
        <taxon>Bacteria</taxon>
        <taxon>Bacillati</taxon>
        <taxon>Actinomycetota</taxon>
        <taxon>Actinomycetes</taxon>
        <taxon>Pseudonocardiales</taxon>
        <taxon>Pseudonocardiaceae</taxon>
        <taxon>Amycolatopsis</taxon>
    </lineage>
</organism>
<dbReference type="Proteomes" id="UP000187486">
    <property type="component" value="Unassembled WGS sequence"/>
</dbReference>
<gene>
    <name evidence="1" type="ORF">BS329_15580</name>
</gene>
<dbReference type="RefSeq" id="WP_076161324.1">
    <property type="nucleotide sequence ID" value="NZ_MQUQ01000007.1"/>
</dbReference>
<dbReference type="EMBL" id="MQUQ01000007">
    <property type="protein sequence ID" value="OLZ51684.1"/>
    <property type="molecule type" value="Genomic_DNA"/>
</dbReference>
<comment type="caution">
    <text evidence="1">The sequence shown here is derived from an EMBL/GenBank/DDBJ whole genome shotgun (WGS) entry which is preliminary data.</text>
</comment>
<keyword evidence="2" id="KW-1185">Reference proteome</keyword>
<protein>
    <submittedName>
        <fullName evidence="1">Uncharacterized protein</fullName>
    </submittedName>
</protein>